<dbReference type="PANTHER" id="PTHR11203:SF37">
    <property type="entry name" value="INTEGRATOR COMPLEX SUBUNIT 11"/>
    <property type="match status" value="1"/>
</dbReference>
<dbReference type="Gene3D" id="3.60.15.10">
    <property type="entry name" value="Ribonuclease Z/Hydroxyacylglutathione hydrolase-like"/>
    <property type="match status" value="1"/>
</dbReference>
<evidence type="ECO:0000313" key="5">
    <source>
        <dbReference type="Proteomes" id="UP000503312"/>
    </source>
</evidence>
<dbReference type="SMART" id="SM00849">
    <property type="entry name" value="Lactamase_B"/>
    <property type="match status" value="1"/>
</dbReference>
<organism evidence="4 5">
    <name type="scientific">Polynucleobacter tropicus</name>
    <dbReference type="NCBI Taxonomy" id="1743174"/>
    <lineage>
        <taxon>Bacteria</taxon>
        <taxon>Pseudomonadati</taxon>
        <taxon>Pseudomonadota</taxon>
        <taxon>Betaproteobacteria</taxon>
        <taxon>Burkholderiales</taxon>
        <taxon>Burkholderiaceae</taxon>
        <taxon>Polynucleobacter</taxon>
    </lineage>
</organism>
<dbReference type="EMBL" id="CP028942">
    <property type="protein sequence ID" value="QKM65029.1"/>
    <property type="molecule type" value="Genomic_DNA"/>
</dbReference>
<evidence type="ECO:0000313" key="4">
    <source>
        <dbReference type="EMBL" id="QKM65029.1"/>
    </source>
</evidence>
<accession>A0A6M9PWB2</accession>
<dbReference type="InterPro" id="IPR050698">
    <property type="entry name" value="MBL"/>
</dbReference>
<dbReference type="GO" id="GO:0004521">
    <property type="term" value="F:RNA endonuclease activity"/>
    <property type="evidence" value="ECO:0007669"/>
    <property type="project" value="TreeGrafter"/>
</dbReference>
<keyword evidence="5" id="KW-1185">Reference proteome</keyword>
<keyword evidence="1 4" id="KW-0378">Hydrolase</keyword>
<dbReference type="KEGG" id="ptrp:DCO17_07160"/>
<sequence>MKIQFLGAAGEVTGSRHLVEARLADKVHHFMVDYGMFQGGREAGNRNLEPMPIAPQDLDFVVLTHAHIDHSGLLPRLCAQGFKGPIYCTKATYELLKILLPDSAHLQLADLERAERKMKLGKWRGELPVTLYSREEVDLALTQFEVLEYGQIHELMPGIHLQFQNAGHILGSAIAVIDVQEDGAPKKRCVFSGDIGMKGKVLMPDPDLIAKADVVVIESTYGDRLHRGLSETEQEFIEVIQSTMANQGNVVIPAFAVGRTQEILFILIDLVRRKLLPHLSVWVDSPMATAATQLTEHYFSQLDSHSQSTLSWYKKNPSAVDLRFIADVEESKALNKIKGGAIIISASGMCDAGRIVHHLANNLPRAQNAIVITGFQAYGSLGRRLVDKATKVKLFGEEVVVRASIHTIGGLSAHADQAGLLDWLRGFQSPPKTVFVVHGEPESASVLAQCIREELNWKNVIIPERLHSYIC</sequence>
<dbReference type="Proteomes" id="UP000503312">
    <property type="component" value="Chromosome"/>
</dbReference>
<dbReference type="Pfam" id="PF07521">
    <property type="entry name" value="RMMBL"/>
    <property type="match status" value="1"/>
</dbReference>
<evidence type="ECO:0000259" key="2">
    <source>
        <dbReference type="SMART" id="SM00849"/>
    </source>
</evidence>
<dbReference type="RefSeq" id="WP_173956071.1">
    <property type="nucleotide sequence ID" value="NZ_CP028942.1"/>
</dbReference>
<dbReference type="GO" id="GO:0016787">
    <property type="term" value="F:hydrolase activity"/>
    <property type="evidence" value="ECO:0007669"/>
    <property type="project" value="UniProtKB-KW"/>
</dbReference>
<dbReference type="Pfam" id="PF12706">
    <property type="entry name" value="Lactamase_B_2"/>
    <property type="match status" value="1"/>
</dbReference>
<dbReference type="InterPro" id="IPR036866">
    <property type="entry name" value="RibonucZ/Hydroxyglut_hydro"/>
</dbReference>
<name>A0A6M9PWB2_9BURK</name>
<reference evidence="4 5" key="1">
    <citation type="submission" date="2018-04" db="EMBL/GenBank/DDBJ databases">
        <title>Polynucleobacter sp. UH21B genome.</title>
        <authorList>
            <person name="Hahn M.W."/>
        </authorList>
    </citation>
    <scope>NUCLEOTIDE SEQUENCE [LARGE SCALE GENOMIC DNA]</scope>
    <source>
        <strain evidence="4 5">MWH-UH21B</strain>
    </source>
</reference>
<dbReference type="CDD" id="cd16295">
    <property type="entry name" value="TTHA0252-CPSF-like_MBL-fold"/>
    <property type="match status" value="1"/>
</dbReference>
<dbReference type="PANTHER" id="PTHR11203">
    <property type="entry name" value="CLEAVAGE AND POLYADENYLATION SPECIFICITY FACTOR FAMILY MEMBER"/>
    <property type="match status" value="1"/>
</dbReference>
<dbReference type="SUPFAM" id="SSF56281">
    <property type="entry name" value="Metallo-hydrolase/oxidoreductase"/>
    <property type="match status" value="1"/>
</dbReference>
<dbReference type="InterPro" id="IPR011108">
    <property type="entry name" value="RMMBL"/>
</dbReference>
<dbReference type="SMART" id="SM01027">
    <property type="entry name" value="Beta-Casp"/>
    <property type="match status" value="1"/>
</dbReference>
<dbReference type="Pfam" id="PF10996">
    <property type="entry name" value="Beta-Casp"/>
    <property type="match status" value="1"/>
</dbReference>
<feature type="domain" description="Metallo-beta-lactamase" evidence="2">
    <location>
        <begin position="13"/>
        <end position="244"/>
    </location>
</feature>
<evidence type="ECO:0000259" key="3">
    <source>
        <dbReference type="SMART" id="SM01027"/>
    </source>
</evidence>
<protein>
    <submittedName>
        <fullName evidence="4">MBL fold hydrolase</fullName>
    </submittedName>
</protein>
<feature type="domain" description="Beta-Casp" evidence="3">
    <location>
        <begin position="260"/>
        <end position="385"/>
    </location>
</feature>
<dbReference type="AlphaFoldDB" id="A0A6M9PWB2"/>
<dbReference type="Gene3D" id="3.40.50.10890">
    <property type="match status" value="1"/>
</dbReference>
<gene>
    <name evidence="4" type="ORF">DCO17_07160</name>
</gene>
<dbReference type="InterPro" id="IPR001279">
    <property type="entry name" value="Metallo-B-lactamas"/>
</dbReference>
<dbReference type="InterPro" id="IPR022712">
    <property type="entry name" value="Beta_Casp"/>
</dbReference>
<proteinExistence type="predicted"/>
<evidence type="ECO:0000256" key="1">
    <source>
        <dbReference type="ARBA" id="ARBA00022801"/>
    </source>
</evidence>